<reference evidence="2 3" key="1">
    <citation type="submission" date="2018-08" db="EMBL/GenBank/DDBJ databases">
        <title>Pallidiluteibacterium maritimus gen. nov., sp. nov., isolated from coastal sediment.</title>
        <authorList>
            <person name="Zhou L.Y."/>
        </authorList>
    </citation>
    <scope>NUCLEOTIDE SEQUENCE [LARGE SCALE GENOMIC DNA]</scope>
    <source>
        <strain evidence="2 3">XSD2</strain>
    </source>
</reference>
<dbReference type="AlphaFoldDB" id="A0A399T4P2"/>
<sequence length="322" mass="35507">MKKTVSFLYLLLLVQFVVFGQQDPQFTNHMYYKLGANPGYAGAENAISGLILNRYQWVGYGGGEPKTMVFSVDAPIKAFGAPGGLGLNIVRDQLGYYNNLWINLNYAYKVTTGLGTLGIGVSPGFYNFNISPEEWVTPDDISGSGGGGGGTDTGDGSIPSEEASQLAFDIGLGAYLYSRDYYLGVSVSHINEGAVKYDDVASDYLARHYYAMGGYNIKLSDPLFQLRPSFLFKSDLASWQLDLNANVVYDDKFWGGLSYRVQDAVALLMGLELFNGLRIGYSFDLATSAVRRNSLGSHEFFVSYSINVERSRNQKYKSIRFL</sequence>
<dbReference type="EMBL" id="QWGR01000004">
    <property type="protein sequence ID" value="RIJ48843.1"/>
    <property type="molecule type" value="Genomic_DNA"/>
</dbReference>
<comment type="caution">
    <text evidence="2">The sequence shown here is derived from an EMBL/GenBank/DDBJ whole genome shotgun (WGS) entry which is preliminary data.</text>
</comment>
<keyword evidence="3" id="KW-1185">Reference proteome</keyword>
<keyword evidence="1" id="KW-0732">Signal</keyword>
<evidence type="ECO:0000256" key="1">
    <source>
        <dbReference type="SAM" id="SignalP"/>
    </source>
</evidence>
<dbReference type="OrthoDB" id="1320396at2"/>
<proteinExistence type="predicted"/>
<feature type="signal peptide" evidence="1">
    <location>
        <begin position="1"/>
        <end position="20"/>
    </location>
</feature>
<organism evidence="2 3">
    <name type="scientific">Maribellus luteus</name>
    <dbReference type="NCBI Taxonomy" id="2305463"/>
    <lineage>
        <taxon>Bacteria</taxon>
        <taxon>Pseudomonadati</taxon>
        <taxon>Bacteroidota</taxon>
        <taxon>Bacteroidia</taxon>
        <taxon>Marinilabiliales</taxon>
        <taxon>Prolixibacteraceae</taxon>
        <taxon>Maribellus</taxon>
    </lineage>
</organism>
<dbReference type="RefSeq" id="WP_119437763.1">
    <property type="nucleotide sequence ID" value="NZ_QWGR01000004.1"/>
</dbReference>
<dbReference type="InterPro" id="IPR019861">
    <property type="entry name" value="PorP/SprF_Bacteroidetes"/>
</dbReference>
<evidence type="ECO:0000313" key="3">
    <source>
        <dbReference type="Proteomes" id="UP000265926"/>
    </source>
</evidence>
<accession>A0A399T4P2</accession>
<dbReference type="NCBIfam" id="TIGR03519">
    <property type="entry name" value="T9SS_PorP_fam"/>
    <property type="match status" value="1"/>
</dbReference>
<gene>
    <name evidence="2" type="ORF">D1614_09980</name>
</gene>
<evidence type="ECO:0000313" key="2">
    <source>
        <dbReference type="EMBL" id="RIJ48843.1"/>
    </source>
</evidence>
<name>A0A399T4P2_9BACT</name>
<dbReference type="Proteomes" id="UP000265926">
    <property type="component" value="Unassembled WGS sequence"/>
</dbReference>
<protein>
    <submittedName>
        <fullName evidence="2">Type IX secretion system membrane protein PorP/SprF</fullName>
    </submittedName>
</protein>
<dbReference type="Pfam" id="PF11751">
    <property type="entry name" value="PorP_SprF"/>
    <property type="match status" value="1"/>
</dbReference>
<feature type="chain" id="PRO_5017465791" evidence="1">
    <location>
        <begin position="21"/>
        <end position="322"/>
    </location>
</feature>